<evidence type="ECO:0000313" key="13">
    <source>
        <dbReference type="EMBL" id="CAK1588868.1"/>
    </source>
</evidence>
<keyword evidence="9 11" id="KW-0472">Membrane</keyword>
<evidence type="ECO:0000259" key="12">
    <source>
        <dbReference type="PROSITE" id="PS50893"/>
    </source>
</evidence>
<feature type="transmembrane region" description="Helical" evidence="11">
    <location>
        <begin position="3512"/>
        <end position="3533"/>
    </location>
</feature>
<evidence type="ECO:0000313" key="14">
    <source>
        <dbReference type="Proteomes" id="UP001314205"/>
    </source>
</evidence>
<evidence type="ECO:0000256" key="9">
    <source>
        <dbReference type="ARBA" id="ARBA00023136"/>
    </source>
</evidence>
<keyword evidence="3" id="KW-0813">Transport</keyword>
<dbReference type="InterPro" id="IPR003593">
    <property type="entry name" value="AAA+_ATPase"/>
</dbReference>
<dbReference type="PANTHER" id="PTHR19229">
    <property type="entry name" value="ATP-BINDING CASSETTE TRANSPORTER SUBFAMILY A ABCA"/>
    <property type="match status" value="1"/>
</dbReference>
<dbReference type="GO" id="GO:0005319">
    <property type="term" value="F:lipid transporter activity"/>
    <property type="evidence" value="ECO:0007669"/>
    <property type="project" value="TreeGrafter"/>
</dbReference>
<dbReference type="Pfam" id="PF12698">
    <property type="entry name" value="ABC2_membrane_3"/>
    <property type="match status" value="2"/>
</dbReference>
<feature type="domain" description="ABC transporter" evidence="12">
    <location>
        <begin position="2821"/>
        <end position="3059"/>
    </location>
</feature>
<evidence type="ECO:0000256" key="4">
    <source>
        <dbReference type="ARBA" id="ARBA00022692"/>
    </source>
</evidence>
<feature type="domain" description="ABC transporter" evidence="12">
    <location>
        <begin position="3726"/>
        <end position="3954"/>
    </location>
</feature>
<evidence type="ECO:0000256" key="3">
    <source>
        <dbReference type="ARBA" id="ARBA00022448"/>
    </source>
</evidence>
<evidence type="ECO:0000256" key="1">
    <source>
        <dbReference type="ARBA" id="ARBA00004141"/>
    </source>
</evidence>
<dbReference type="CDD" id="cd03263">
    <property type="entry name" value="ABC_subfamily_A"/>
    <property type="match status" value="2"/>
</dbReference>
<feature type="transmembrane region" description="Helical" evidence="11">
    <location>
        <begin position="21"/>
        <end position="41"/>
    </location>
</feature>
<proteinExistence type="inferred from homology"/>
<feature type="region of interest" description="Disordered" evidence="10">
    <location>
        <begin position="3170"/>
        <end position="3191"/>
    </location>
</feature>
<evidence type="ECO:0000256" key="8">
    <source>
        <dbReference type="ARBA" id="ARBA00022989"/>
    </source>
</evidence>
<dbReference type="GO" id="GO:0005524">
    <property type="term" value="F:ATP binding"/>
    <property type="evidence" value="ECO:0007669"/>
    <property type="project" value="UniProtKB-KW"/>
</dbReference>
<dbReference type="Pfam" id="PF00005">
    <property type="entry name" value="ABC_tran"/>
    <property type="match status" value="2"/>
</dbReference>
<evidence type="ECO:0000256" key="2">
    <source>
        <dbReference type="ARBA" id="ARBA00008869"/>
    </source>
</evidence>
<gene>
    <name evidence="13" type="ORF">PARMNEM_LOCUS9453</name>
</gene>
<feature type="transmembrane region" description="Helical" evidence="11">
    <location>
        <begin position="2647"/>
        <end position="2664"/>
    </location>
</feature>
<feature type="transmembrane region" description="Helical" evidence="11">
    <location>
        <begin position="2621"/>
        <end position="2641"/>
    </location>
</feature>
<protein>
    <recommendedName>
        <fullName evidence="12">ABC transporter domain-containing protein</fullName>
    </recommendedName>
</protein>
<dbReference type="PROSITE" id="PS50893">
    <property type="entry name" value="ABC_TRANSPORTER_2"/>
    <property type="match status" value="2"/>
</dbReference>
<dbReference type="SMART" id="SM00382">
    <property type="entry name" value="AAA"/>
    <property type="match status" value="2"/>
</dbReference>
<accession>A0AAV1L0P5</accession>
<feature type="transmembrane region" description="Helical" evidence="11">
    <location>
        <begin position="2773"/>
        <end position="2796"/>
    </location>
</feature>
<evidence type="ECO:0000256" key="11">
    <source>
        <dbReference type="SAM" id="Phobius"/>
    </source>
</evidence>
<feature type="transmembrane region" description="Helical" evidence="11">
    <location>
        <begin position="3628"/>
        <end position="3648"/>
    </location>
</feature>
<dbReference type="Proteomes" id="UP001314205">
    <property type="component" value="Unassembled WGS sequence"/>
</dbReference>
<dbReference type="GO" id="GO:0016887">
    <property type="term" value="F:ATP hydrolysis activity"/>
    <property type="evidence" value="ECO:0007669"/>
    <property type="project" value="InterPro"/>
</dbReference>
<keyword evidence="8 11" id="KW-1133">Transmembrane helix</keyword>
<dbReference type="FunFam" id="3.40.50.300:FF:000335">
    <property type="entry name" value="ATP binding cassette subfamily A member 5"/>
    <property type="match status" value="1"/>
</dbReference>
<dbReference type="SUPFAM" id="SSF52540">
    <property type="entry name" value="P-loop containing nucleoside triphosphate hydrolases"/>
    <property type="match status" value="2"/>
</dbReference>
<feature type="transmembrane region" description="Helical" evidence="11">
    <location>
        <begin position="3545"/>
        <end position="3568"/>
    </location>
</feature>
<keyword evidence="6" id="KW-0547">Nucleotide-binding</keyword>
<dbReference type="EMBL" id="CAVLGL010000083">
    <property type="protein sequence ID" value="CAK1588868.1"/>
    <property type="molecule type" value="Genomic_DNA"/>
</dbReference>
<feature type="transmembrane region" description="Helical" evidence="11">
    <location>
        <begin position="2671"/>
        <end position="2691"/>
    </location>
</feature>
<keyword evidence="14" id="KW-1185">Reference proteome</keyword>
<keyword evidence="4 11" id="KW-0812">Transmembrane</keyword>
<comment type="caution">
    <text evidence="13">The sequence shown here is derived from an EMBL/GenBank/DDBJ whole genome shotgun (WGS) entry which is preliminary data.</text>
</comment>
<dbReference type="PANTHER" id="PTHR19229:SF36">
    <property type="entry name" value="ATP-BINDING CASSETTE SUB-FAMILY A MEMBER 2"/>
    <property type="match status" value="1"/>
</dbReference>
<comment type="subcellular location">
    <subcellularLocation>
        <location evidence="1">Membrane</location>
        <topology evidence="1">Multi-pass membrane protein</topology>
    </subcellularLocation>
</comment>
<feature type="transmembrane region" description="Helical" evidence="11">
    <location>
        <begin position="3224"/>
        <end position="3243"/>
    </location>
</feature>
<feature type="transmembrane region" description="Helical" evidence="11">
    <location>
        <begin position="3432"/>
        <end position="3454"/>
    </location>
</feature>
<feature type="transmembrane region" description="Helical" evidence="11">
    <location>
        <begin position="2697"/>
        <end position="2719"/>
    </location>
</feature>
<feature type="transmembrane region" description="Helical" evidence="11">
    <location>
        <begin position="2731"/>
        <end position="2753"/>
    </location>
</feature>
<keyword evidence="7" id="KW-0067">ATP-binding</keyword>
<reference evidence="13 14" key="1">
    <citation type="submission" date="2023-11" db="EMBL/GenBank/DDBJ databases">
        <authorList>
            <person name="Hedman E."/>
            <person name="Englund M."/>
            <person name="Stromberg M."/>
            <person name="Nyberg Akerstrom W."/>
            <person name="Nylinder S."/>
            <person name="Jareborg N."/>
            <person name="Kallberg Y."/>
            <person name="Kronander E."/>
        </authorList>
    </citation>
    <scope>NUCLEOTIDE SEQUENCE [LARGE SCALE GENOMIC DNA]</scope>
</reference>
<feature type="transmembrane region" description="Helical" evidence="11">
    <location>
        <begin position="2594"/>
        <end position="2614"/>
    </location>
</feature>
<organism evidence="13 14">
    <name type="scientific">Parnassius mnemosyne</name>
    <name type="common">clouded apollo</name>
    <dbReference type="NCBI Taxonomy" id="213953"/>
    <lineage>
        <taxon>Eukaryota</taxon>
        <taxon>Metazoa</taxon>
        <taxon>Ecdysozoa</taxon>
        <taxon>Arthropoda</taxon>
        <taxon>Hexapoda</taxon>
        <taxon>Insecta</taxon>
        <taxon>Pterygota</taxon>
        <taxon>Neoptera</taxon>
        <taxon>Endopterygota</taxon>
        <taxon>Lepidoptera</taxon>
        <taxon>Glossata</taxon>
        <taxon>Ditrysia</taxon>
        <taxon>Papilionoidea</taxon>
        <taxon>Papilionidae</taxon>
        <taxon>Parnassiinae</taxon>
        <taxon>Parnassini</taxon>
        <taxon>Parnassius</taxon>
        <taxon>Driopa</taxon>
    </lineage>
</organism>
<evidence type="ECO:0000256" key="6">
    <source>
        <dbReference type="ARBA" id="ARBA00022741"/>
    </source>
</evidence>
<dbReference type="Gene3D" id="3.40.50.300">
    <property type="entry name" value="P-loop containing nucleotide triphosphate hydrolases"/>
    <property type="match status" value="2"/>
</dbReference>
<evidence type="ECO:0000256" key="10">
    <source>
        <dbReference type="SAM" id="MobiDB-lite"/>
    </source>
</evidence>
<name>A0AAV1L0P5_9NEOP</name>
<dbReference type="InterPro" id="IPR027417">
    <property type="entry name" value="P-loop_NTPase"/>
</dbReference>
<feature type="transmembrane region" description="Helical" evidence="11">
    <location>
        <begin position="3474"/>
        <end position="3500"/>
    </location>
</feature>
<dbReference type="GO" id="GO:0140359">
    <property type="term" value="F:ABC-type transporter activity"/>
    <property type="evidence" value="ECO:0007669"/>
    <property type="project" value="InterPro"/>
</dbReference>
<dbReference type="InterPro" id="IPR026082">
    <property type="entry name" value="ABCA"/>
</dbReference>
<keyword evidence="5" id="KW-0677">Repeat</keyword>
<comment type="similarity">
    <text evidence="2">Belongs to the ABC transporter superfamily. ABCA family.</text>
</comment>
<dbReference type="InterPro" id="IPR003439">
    <property type="entry name" value="ABC_transporter-like_ATP-bd"/>
</dbReference>
<sequence>MAAGRQIRLLLWKDYLVRKRNPITLAGIVWATAIVSSLYIVRINVDNQDFPTCQFPARALPSAGILTFLQSFICSVNNECSPMDQFEEIPSYSNSKLTQLKRQFSSLFSNTSLLDTAVTVPDALKLLATLSNVADVPEFVDVAKNGLHVRELFRNPDRVKRYLTTQMSLDDLVANSLFASDLSFEGILQGNFNTCSPESIIKTIKMNNVEHLNEFVQKMCSLSTEDVQKLFMDLLVELDLGKYIQMIGNMYFKLSNDGRITELGKMAASVLRMMSLQSFLPPEITEMFQGETPDFSYIHLDVISNILDYFEPDFGDTQSYKSVRNFADSAVVVIRYLHRFSEKQRKSVSGVANVDSTEFGKDFNMNSTTEGISNIFSNAIEVFDDFADNATTIDAFNLMPQITNFIYKWLPDKTKHDVLFYSTLITKLIEGAEKVIFINVNIEELIYNVSLRHPQGVKVLTSLPTEFFAQGLEALADIERVQILTSKLDSPGEMFCDSKKLQKFFNVKKDIAMQLQTNLCTAAWKDYIADLIRTFGIYEVRNNINTMASLFIQEALGKDTSSQLYTLDRDYQVLKNFVHAVYKVDEELPRAVNWSNIIDPNQDSKFMKIVRDKRNLGKQMLVTVHGALAKAVVKQNPILELKIAPLLTDATTIVSALSKEIDETPQDVAQKVQTLYPTILRTILTTALDEKKTYKLLSTFSQDAVCRGVENASMYLKFPPDVDRDSVVTALCNINVIFENILNKDSHLGNAVSAIMSKKDQKFMGIEWTRLITDLKNLYVKMAQYYPYLFEYKTFGMDDDMQMEIAAMLKEVKTYWFGTRKMNRSIRLSIKLGLGVLDFVDRDIFNLKGDTWLRLKYGFGLLSGPLSVMDDIVKLIQVISKNETLHFNSALPPSTVMSLSKIIPYSAQLLQDGVDLIVKDDTEIEPIIEIMNAHPAWPCSTTGLADLLTISDPSKEALKSLEYFLCLNKSLQEDWMSYLETKNIYKLNPDDINATVFEPHVFLRFSAAFDSLIEDTYILKDFFLDAVDDPTDGRPNFMTAWKHAANAFNITDRDDIFRRVFSKMDTILNSIRVPSVKLDVPLIALWRNFRSCSNSGLIEDSCKEVGRATWLHIFKFISVTLSNVAEDLLTYFKEIHEPDSNLLQLVGFTKKTSLYLLYEKLPDFIGVLANSYGDYGFMTQIRRASLSNFWDCEAVVNSLKPAPGSPIDETIITRVQPFVCPSFLYWISFPRGDNALLNLVAKPQYYLFTSLADDLNSTYEDAFAKTVEVMNFLKELSNNKTTVKRNINTETVEEKLKKAVDIMLNYKINESNPSYRRFNEANNNLVSSTVYLTRIITIINKILTNIENMKINDVVSNIPEEEIKPLEADLSAINRIFKRRPAEGIAVFFDAITNNLWEKDAENTVLNAFQATCDRLNNNDSTKEILTDSDRVKRQICAMKYNIIIPAYGSNLENELENAKISLVSLVDILQNKTKENITDISQFLKTRQEVIKSLVESTKYAYDLSVPVYLKYLHNNLQHHSVVITFLSGGNWWQKMRDLYNGPYANDFFDNIEKGFDIAKDILTNLDKIHWVRLIRDINANSKEGFCKANTAMSEYLPDETGALTSFKQQFCLEDKVELFKELPPLQFASQMYDNNLKINKDVNYTALNSDVSRIESEIQNVLNGPKSPQIPPWVTQEKLTHFRSIAIGLLSKESLTKASFGLLENLVDAGTLLLNDSQCILCSQLTTWFKQINLQLYKKQEYDNLICHLHEMNLHEVYISLKNDFHWDMAINELLSTRNYTKYELNKSLNEFLEQVKQNLLEDMTAPTKVSQCLAKNVTGNAFGNATLFAKVLALTLKLIRAELPHLQEIDGIKDLKYLKDLQAAVAYKLDVDVPLKTYFRKGYDFPKRLRDTVTKDYLVDAVTNARVNLRTVHDLQPEGLLFDGSEYTWKDLCECCDCKQIVADIVGNLNTTLIDRDLQQLQEEAFWRFGFISNILERIEDLVGHVARLLGVVSKVDLEGLVQGRLVSVIDTAMQLLMDDTLNSIVFSIHGLMKDLTPLIKSDSLQISLHDLSQGLLALQEFKNSLLEDDLKVQVSELFPDPEKLETDLSGLGINNTNFWSIAAPRIQVGSFHLKPIFAAKQDVYRISNFVCEGEDMSKVIVPGNVDVVTLDDIYGAVIEQFCDLDDIRAKQVVPVLMQNLNFTFIINKIKDWLLAELYVASDLTTSEGERVIENLPQMASLTPVVQNNIGSISDLMANEPMLDYFKTDFSFDSLFAAGDFMADAGRMFCGKPFNTHVNRIFKSIIETKDLTSEADPEQLKVLPTDFCRSLYKQIVSVDGGKIVWSFVKPLIMGKILYTPNTPAVERIIKTANETFQPMMKTVNLVHSFARAFSSVKTLSEHRVGLTALQNLLTAPNTQELRKNLLGNIDIPDIDVESMFEKIGDVQDLGSILQKGSDLLECINLNRFQPVLDEHQLSNEAVKLMRVNEFSAGLVFMNNDTGVEVPLNVEYKIRMDIENTPTTNRLKNFFWVPGPEASFIQDMRYFRGFIQIQDIIDKAIIDISANRTNMLHKRETLHDYDLDRAMYTQQMPYPCYRKDFFQASLYESQSLIVAFFFSLLFTTSSIVRFIVSDKETGNTMLMSVMGVNLTYHTLSWFLTSFVELVITCGSIATVLCVGGVLPRTSTSLIFSLLFIYGFSVLCFCYMISKLFKSASFAAVCTGIAYLISFMPLVIIISMETVLTSSLKLLVCLFMSSSFCYACLFITQYEAMGLGAQWANLWVTPDGVTDLNIGLTAVFVIVDGFIYILIGLLLDRFLGVKAIRNNVMNCEASGEKAGVSIINITKVYGSGSRAKLALSNVSIELKSGQITSLLGHNGAGKTTLIKILTGTLRPTRGQVVMRWAGGAGAAGGAGGQRSTQLGACPQRDVLLRALTAREHVVLYAQLKSGRALHELEHQVESIMRILSLGGVADEPVARLSGGTRRRLCVALAFVAEPSLVVLDEPTAGVDPAARRDIWSMILKLRENRTILLTTHHLDEAELLSDQIVIMHKGQVHTAGSPIDIKRSLGTGYKLTVMYSERQRKMEDVQEIIEDAEICIEEKTKILLEAVRNVIKNAILVDVNGLEVEINLPFYGPDGVSNDFLQLCSMLESNQTALGFSSFTMDCSSLEQVFFTICNQADAPQQAIDLGPLEAPSKSDSTSSLRDDRTPLVPREGPLVGTVWDQFFALLYGRYLHYIRNRWLLFMLIVLPSLFVIIAMAFSTVRPPPNNEFALKLHRGLYENSTEFLIEHPSIYDNKISSAFAQHVMDTLRYEKFARNWTVQDNPICKCGETKQECDFSRINTTELPEMMVLNDVKTLNEWLTTSQEIYINKRFGGFTSNIKNNISNLVVWYNNKGHHAMPAYLNALNNAVLRTVSGHHTANITTYTHPLKISKEQINKDTVYQHVADAGITGMLLIAYSLVSAGAAIYLVTARCSQEKRLQLLAGVSPALYWITALVWDMIIISINMLITMMVLQAFHFPVFITRNNLPAICVLILFYGYGCAGVVHVAEKLFSQASLANMVLFCANTFLGIFGIAILLILDIISESDATDNARWILHKVFMLSPQFALGDGLLEIAKNTINFQVLAQFGMDTYRDPLYGDLLVYHYLALVLVGTVLLLLNLAIEYDCFEVILVKFRSGTIEPLSESELDPEVLDERRRVLASRTPLRLLTIGNINAGFVDTEEKGSIKSEIALGNDVAQCVRLGKAYPTMSGRPPAVRDLTLGIPPGQCTALLGQNGAGKSTTFAMLTGEIRPTSGSIYLNDRRVGPRDLCQGLISYCPQSDAIDPLLTVRETLKLYCILRGITKQREVIRRTIEMFDLTKYKDVRSGTLSGGNKRKLCTAIAFMGRTPLVLLDEPTSGMDPGSRRCVSRGVRIACAAGRGVLLSTHALDDARRLAARVALLQAGALHALAPLQRCLRRFGGGYVVACRARGGAGGGARAAWARVRARAPHAQLHALHAATLRFLLPAAATVDGKEVTTKLSDVFRLTAELRGSYDIEDFTVNQSSLDQMFLNFAGSSRSRGTELEDVESTPPVSRHQSCEDLSIVTAL</sequence>
<evidence type="ECO:0000256" key="7">
    <source>
        <dbReference type="ARBA" id="ARBA00022840"/>
    </source>
</evidence>
<dbReference type="InterPro" id="IPR013525">
    <property type="entry name" value="ABC2_TM"/>
</dbReference>
<evidence type="ECO:0000256" key="5">
    <source>
        <dbReference type="ARBA" id="ARBA00022737"/>
    </source>
</evidence>
<dbReference type="GO" id="GO:0016020">
    <property type="term" value="C:membrane"/>
    <property type="evidence" value="ECO:0007669"/>
    <property type="project" value="UniProtKB-SubCell"/>
</dbReference>